<organism evidence="1 2">
    <name type="scientific">Acetobacter malorum</name>
    <dbReference type="NCBI Taxonomy" id="178901"/>
    <lineage>
        <taxon>Bacteria</taxon>
        <taxon>Pseudomonadati</taxon>
        <taxon>Pseudomonadota</taxon>
        <taxon>Alphaproteobacteria</taxon>
        <taxon>Acetobacterales</taxon>
        <taxon>Acetobacteraceae</taxon>
        <taxon>Acetobacter</taxon>
    </lineage>
</organism>
<protein>
    <submittedName>
        <fullName evidence="1">Uncharacterized protein</fullName>
    </submittedName>
</protein>
<reference evidence="1 2" key="1">
    <citation type="submission" date="2015-06" db="EMBL/GenBank/DDBJ databases">
        <title>Improved classification and identification of acetic acid bacteria using matrix-assisted laser desorption/ionization time-of-flight mass spectrometry; Gluconobacter nephelii and Gluconobacter uchimurae are later heterotypic synonyms of Gluconobacter japonicus and Gluconobacter oxydans, respectively.</title>
        <authorList>
            <person name="Li L."/>
            <person name="Cleenwerck I."/>
            <person name="De Vuyst L."/>
            <person name="Vandamme P."/>
        </authorList>
    </citation>
    <scope>NUCLEOTIDE SEQUENCE [LARGE SCALE GENOMIC DNA]</scope>
    <source>
        <strain evidence="1 2">LMG 1552</strain>
    </source>
</reference>
<proteinExistence type="predicted"/>
<dbReference type="PATRIC" id="fig|178901.13.peg.1037"/>
<gene>
    <name evidence="1" type="ORF">AD933_05995</name>
</gene>
<dbReference type="EMBL" id="LHZF01000155">
    <property type="protein sequence ID" value="KXV16659.1"/>
    <property type="molecule type" value="Genomic_DNA"/>
</dbReference>
<evidence type="ECO:0000313" key="2">
    <source>
        <dbReference type="Proteomes" id="UP000075526"/>
    </source>
</evidence>
<sequence length="197" mass="21640">MSIFVGSLTVAGRYYPFGAESRRQCLRMITTFICEMADKHAIDEERYPDLALYCPYWYSGVYVTPDILTLASEVWIDPAAQDDMMTNALDGYFIDPNVKITSFVSPTPVPVVGQTFGQTLFIATLEGGDVLAACVTTERETARHWLTEYDAQPLGPTQGKPDRNAPAGKYLLHVGPLPLSPNLHMTLSLAALTSQSA</sequence>
<dbReference type="AlphaFoldDB" id="A0A149RQP9"/>
<name>A0A149RQP9_9PROT</name>
<evidence type="ECO:0000313" key="1">
    <source>
        <dbReference type="EMBL" id="KXV16659.1"/>
    </source>
</evidence>
<comment type="caution">
    <text evidence="1">The sequence shown here is derived from an EMBL/GenBank/DDBJ whole genome shotgun (WGS) entry which is preliminary data.</text>
</comment>
<accession>A0A149RQP9</accession>
<dbReference type="Proteomes" id="UP000075526">
    <property type="component" value="Unassembled WGS sequence"/>
</dbReference>